<dbReference type="EMBL" id="CAVMJV010000130">
    <property type="protein sequence ID" value="CAK5108797.1"/>
    <property type="molecule type" value="Genomic_DNA"/>
</dbReference>
<sequence length="44" mass="5005">MLVGVNYEKRKIKFCPSLGIILISLKSFFIGAIETNNFKTNSLR</sequence>
<organism evidence="1 2">
    <name type="scientific">Meloidogyne enterolobii</name>
    <name type="common">Root-knot nematode worm</name>
    <name type="synonym">Meloidogyne mayaguensis</name>
    <dbReference type="NCBI Taxonomy" id="390850"/>
    <lineage>
        <taxon>Eukaryota</taxon>
        <taxon>Metazoa</taxon>
        <taxon>Ecdysozoa</taxon>
        <taxon>Nematoda</taxon>
        <taxon>Chromadorea</taxon>
        <taxon>Rhabditida</taxon>
        <taxon>Tylenchina</taxon>
        <taxon>Tylenchomorpha</taxon>
        <taxon>Tylenchoidea</taxon>
        <taxon>Meloidogynidae</taxon>
        <taxon>Meloidogyninae</taxon>
        <taxon>Meloidogyne</taxon>
    </lineage>
</organism>
<protein>
    <submittedName>
        <fullName evidence="1">Uncharacterized protein</fullName>
    </submittedName>
</protein>
<keyword evidence="2" id="KW-1185">Reference proteome</keyword>
<evidence type="ECO:0000313" key="1">
    <source>
        <dbReference type="EMBL" id="CAK5108797.1"/>
    </source>
</evidence>
<comment type="caution">
    <text evidence="1">The sequence shown here is derived from an EMBL/GenBank/DDBJ whole genome shotgun (WGS) entry which is preliminary data.</text>
</comment>
<reference evidence="1" key="1">
    <citation type="submission" date="2023-11" db="EMBL/GenBank/DDBJ databases">
        <authorList>
            <person name="Poullet M."/>
        </authorList>
    </citation>
    <scope>NUCLEOTIDE SEQUENCE</scope>
    <source>
        <strain evidence="1">E1834</strain>
    </source>
</reference>
<accession>A0ACB1AX62</accession>
<proteinExistence type="predicted"/>
<evidence type="ECO:0000313" key="2">
    <source>
        <dbReference type="Proteomes" id="UP001497535"/>
    </source>
</evidence>
<gene>
    <name evidence="1" type="ORF">MENTE1834_LOCUS44027</name>
</gene>
<name>A0ACB1AX62_MELEN</name>
<dbReference type="Proteomes" id="UP001497535">
    <property type="component" value="Unassembled WGS sequence"/>
</dbReference>